<dbReference type="InterPro" id="IPR055343">
    <property type="entry name" value="CREG_beta-barrel"/>
</dbReference>
<accession>A0A7S4E4I3</accession>
<evidence type="ECO:0000259" key="2">
    <source>
        <dbReference type="Pfam" id="PF10615"/>
    </source>
</evidence>
<dbReference type="Gene3D" id="3.20.180.10">
    <property type="entry name" value="PNP-oxidase-like"/>
    <property type="match status" value="1"/>
</dbReference>
<evidence type="ECO:0000256" key="1">
    <source>
        <dbReference type="SAM" id="SignalP"/>
    </source>
</evidence>
<dbReference type="EMBL" id="HBIW01005533">
    <property type="protein sequence ID" value="CAE0689126.1"/>
    <property type="molecule type" value="Transcribed_RNA"/>
</dbReference>
<dbReference type="Gene3D" id="2.30.110.10">
    <property type="entry name" value="Electron Transport, Fmn-binding Protein, Chain A"/>
    <property type="match status" value="1"/>
</dbReference>
<dbReference type="Pfam" id="PF10615">
    <property type="entry name" value="DUF2470"/>
    <property type="match status" value="1"/>
</dbReference>
<evidence type="ECO:0008006" key="5">
    <source>
        <dbReference type="Google" id="ProtNLM"/>
    </source>
</evidence>
<feature type="domain" description="CREG-like beta-barrel" evidence="3">
    <location>
        <begin position="57"/>
        <end position="207"/>
    </location>
</feature>
<dbReference type="InterPro" id="IPR019595">
    <property type="entry name" value="DUF2470"/>
</dbReference>
<dbReference type="InterPro" id="IPR012349">
    <property type="entry name" value="Split_barrel_FMN-bd"/>
</dbReference>
<name>A0A7S4E4I3_9STRA</name>
<feature type="signal peptide" evidence="1">
    <location>
        <begin position="1"/>
        <end position="17"/>
    </location>
</feature>
<evidence type="ECO:0000313" key="4">
    <source>
        <dbReference type="EMBL" id="CAE0689126.1"/>
    </source>
</evidence>
<dbReference type="PANTHER" id="PTHR13343:SF24">
    <property type="entry name" value="OS07G0573800 PROTEIN"/>
    <property type="match status" value="1"/>
</dbReference>
<gene>
    <name evidence="4" type="ORF">PCAL00307_LOCUS4560</name>
</gene>
<dbReference type="InterPro" id="IPR037119">
    <property type="entry name" value="Haem_oxidase_HugZ-like_sf"/>
</dbReference>
<dbReference type="Pfam" id="PF13883">
    <property type="entry name" value="CREG_beta-barrel"/>
    <property type="match status" value="1"/>
</dbReference>
<dbReference type="GO" id="GO:0005737">
    <property type="term" value="C:cytoplasm"/>
    <property type="evidence" value="ECO:0007669"/>
    <property type="project" value="UniProtKB-ARBA"/>
</dbReference>
<dbReference type="PANTHER" id="PTHR13343">
    <property type="entry name" value="CREG1 PROTEIN"/>
    <property type="match status" value="1"/>
</dbReference>
<reference evidence="4" key="1">
    <citation type="submission" date="2021-01" db="EMBL/GenBank/DDBJ databases">
        <authorList>
            <person name="Corre E."/>
            <person name="Pelletier E."/>
            <person name="Niang G."/>
            <person name="Scheremetjew M."/>
            <person name="Finn R."/>
            <person name="Kale V."/>
            <person name="Holt S."/>
            <person name="Cochrane G."/>
            <person name="Meng A."/>
            <person name="Brown T."/>
            <person name="Cohen L."/>
        </authorList>
    </citation>
    <scope>NUCLEOTIDE SEQUENCE</scope>
    <source>
        <strain evidence="4">CCMP1756</strain>
    </source>
</reference>
<proteinExistence type="predicted"/>
<organism evidence="4">
    <name type="scientific">Pelagomonas calceolata</name>
    <dbReference type="NCBI Taxonomy" id="35677"/>
    <lineage>
        <taxon>Eukaryota</taxon>
        <taxon>Sar</taxon>
        <taxon>Stramenopiles</taxon>
        <taxon>Ochrophyta</taxon>
        <taxon>Pelagophyceae</taxon>
        <taxon>Pelagomonadales</taxon>
        <taxon>Pelagomonadaceae</taxon>
        <taxon>Pelagomonas</taxon>
    </lineage>
</organism>
<keyword evidence="1" id="KW-0732">Signal</keyword>
<protein>
    <recommendedName>
        <fullName evidence="5">DUF2470 domain-containing protein</fullName>
    </recommendedName>
</protein>
<dbReference type="SUPFAM" id="SSF50475">
    <property type="entry name" value="FMN-binding split barrel"/>
    <property type="match status" value="1"/>
</dbReference>
<dbReference type="AlphaFoldDB" id="A0A7S4E4I3"/>
<sequence length="325" mass="34807">MIRRRVHLCALWAVAQALVAGPATTTRAPPRPSTVVAAEPEVAAPEAQSALDLTPAERARTCASLGVKHGAALSTQTDKLGGAALCTFAEYVLDGDGAPVLLLDARRAEHSKNLQADPRCSLLLQARDLDDRAAAVARVTIAGTATPVPKSAADRVVLETQFGVAHPYADALLEDGRFDLWRVAPSEIFYVGGFGVGTTWVDKDDYTEAKPDAVAHEAVGLCKTLNGDKHAQDRSTIASTLLGLDDSEVRVDGVDRLGLDVRVKTPDSTDEYRIGFRVPARTVEDAKSEINKLFQEAWELEQGVEYAGAYEDKPAVLKRASEPDP</sequence>
<feature type="domain" description="DUF2470" evidence="2">
    <location>
        <begin position="221"/>
        <end position="290"/>
    </location>
</feature>
<evidence type="ECO:0000259" key="3">
    <source>
        <dbReference type="Pfam" id="PF13883"/>
    </source>
</evidence>
<feature type="chain" id="PRO_5031087010" description="DUF2470 domain-containing protein" evidence="1">
    <location>
        <begin position="18"/>
        <end position="325"/>
    </location>
</feature>